<reference evidence="9 10" key="1">
    <citation type="submission" date="2019-07" db="EMBL/GenBank/DDBJ databases">
        <title>Genome assembly of two rare yeast pathogens: Diutina rugosa and Trichomonascus ciferrii.</title>
        <authorList>
            <person name="Mixao V."/>
            <person name="Saus E."/>
            <person name="Hansen A."/>
            <person name="Lass-Flor C."/>
            <person name="Gabaldon T."/>
        </authorList>
    </citation>
    <scope>NUCLEOTIDE SEQUENCE [LARGE SCALE GENOMIC DNA]</scope>
    <source>
        <strain evidence="9 10">CBS 613</strain>
    </source>
</reference>
<dbReference type="PANTHER" id="PTHR45670">
    <property type="entry name" value="E3 UBIQUITIN-PROTEIN LIGASE TRIP12"/>
    <property type="match status" value="1"/>
</dbReference>
<dbReference type="VEuPathDB" id="FungiDB:DIURU_002866"/>
<protein>
    <recommendedName>
        <fullName evidence="3">HECT-type E3 ubiquitin transferase</fullName>
        <ecNumber evidence="3">2.3.2.26</ecNumber>
    </recommendedName>
</protein>
<dbReference type="OMA" id="ICLTKIT"/>
<dbReference type="InterPro" id="IPR057948">
    <property type="entry name" value="TPR_TRIP12_N"/>
</dbReference>
<keyword evidence="5 6" id="KW-0833">Ubl conjugation pathway</keyword>
<accession>A0A642UNH4</accession>
<dbReference type="Pfam" id="PF25579">
    <property type="entry name" value="TPR_TRIP12_N"/>
    <property type="match status" value="1"/>
</dbReference>
<dbReference type="Gene3D" id="3.30.2410.10">
    <property type="entry name" value="Hect, E3 ligase catalytic domain"/>
    <property type="match status" value="1"/>
</dbReference>
<evidence type="ECO:0000256" key="2">
    <source>
        <dbReference type="ARBA" id="ARBA00006331"/>
    </source>
</evidence>
<dbReference type="Gene3D" id="3.90.1750.10">
    <property type="entry name" value="Hect, E3 ligase catalytic domains"/>
    <property type="match status" value="1"/>
</dbReference>
<gene>
    <name evidence="9" type="ORF">DIURU_002866</name>
</gene>
<dbReference type="GeneID" id="54781517"/>
<evidence type="ECO:0000256" key="6">
    <source>
        <dbReference type="PROSITE-ProRule" id="PRU00104"/>
    </source>
</evidence>
<dbReference type="GO" id="GO:0061630">
    <property type="term" value="F:ubiquitin protein ligase activity"/>
    <property type="evidence" value="ECO:0007669"/>
    <property type="project" value="UniProtKB-EC"/>
</dbReference>
<dbReference type="Gene3D" id="1.25.10.10">
    <property type="entry name" value="Leucine-rich Repeat Variant"/>
    <property type="match status" value="1"/>
</dbReference>
<dbReference type="InterPro" id="IPR000569">
    <property type="entry name" value="HECT_dom"/>
</dbReference>
<dbReference type="OrthoDB" id="423283at2759"/>
<evidence type="ECO:0000256" key="4">
    <source>
        <dbReference type="ARBA" id="ARBA00022679"/>
    </source>
</evidence>
<evidence type="ECO:0000259" key="8">
    <source>
        <dbReference type="PROSITE" id="PS50237"/>
    </source>
</evidence>
<proteinExistence type="inferred from homology"/>
<evidence type="ECO:0000313" key="10">
    <source>
        <dbReference type="Proteomes" id="UP000449547"/>
    </source>
</evidence>
<feature type="active site" description="Glycyl thioester intermediate" evidence="6">
    <location>
        <position position="1226"/>
    </location>
</feature>
<comment type="similarity">
    <text evidence="2">Belongs to the UPL family. K-HECT subfamily.</text>
</comment>
<dbReference type="PROSITE" id="PS50237">
    <property type="entry name" value="HECT"/>
    <property type="match status" value="1"/>
</dbReference>
<dbReference type="InterPro" id="IPR011989">
    <property type="entry name" value="ARM-like"/>
</dbReference>
<feature type="domain" description="HECT" evidence="8">
    <location>
        <begin position="973"/>
        <end position="1259"/>
    </location>
</feature>
<dbReference type="InterPro" id="IPR016024">
    <property type="entry name" value="ARM-type_fold"/>
</dbReference>
<organism evidence="9 10">
    <name type="scientific">Diutina rugosa</name>
    <name type="common">Yeast</name>
    <name type="synonym">Candida rugosa</name>
    <dbReference type="NCBI Taxonomy" id="5481"/>
    <lineage>
        <taxon>Eukaryota</taxon>
        <taxon>Fungi</taxon>
        <taxon>Dikarya</taxon>
        <taxon>Ascomycota</taxon>
        <taxon>Saccharomycotina</taxon>
        <taxon>Pichiomycetes</taxon>
        <taxon>Debaryomycetaceae</taxon>
        <taxon>Diutina</taxon>
    </lineage>
</organism>
<keyword evidence="10" id="KW-1185">Reference proteome</keyword>
<dbReference type="PANTHER" id="PTHR45670:SF1">
    <property type="entry name" value="E3 UBIQUITIN-PROTEIN LIGASE HECTD1"/>
    <property type="match status" value="1"/>
</dbReference>
<comment type="catalytic activity">
    <reaction evidence="1">
        <text>S-ubiquitinyl-[E2 ubiquitin-conjugating enzyme]-L-cysteine + [acceptor protein]-L-lysine = [E2 ubiquitin-conjugating enzyme]-L-cysteine + N(6)-ubiquitinyl-[acceptor protein]-L-lysine.</text>
        <dbReference type="EC" id="2.3.2.26"/>
    </reaction>
</comment>
<dbReference type="Pfam" id="PF00632">
    <property type="entry name" value="HECT"/>
    <property type="match status" value="1"/>
</dbReference>
<feature type="compositionally biased region" description="Polar residues" evidence="7">
    <location>
        <begin position="778"/>
        <end position="789"/>
    </location>
</feature>
<feature type="region of interest" description="Disordered" evidence="7">
    <location>
        <begin position="765"/>
        <end position="803"/>
    </location>
</feature>
<dbReference type="FunFam" id="3.30.2410.10:FF:000007">
    <property type="entry name" value="Putative E3 ubiquitin-protein ligase HECTD1"/>
    <property type="match status" value="1"/>
</dbReference>
<evidence type="ECO:0000256" key="3">
    <source>
        <dbReference type="ARBA" id="ARBA00012485"/>
    </source>
</evidence>
<dbReference type="GO" id="GO:0016607">
    <property type="term" value="C:nuclear speck"/>
    <property type="evidence" value="ECO:0007669"/>
    <property type="project" value="TreeGrafter"/>
</dbReference>
<dbReference type="AlphaFoldDB" id="A0A642UNH4"/>
<feature type="compositionally biased region" description="Acidic residues" evidence="7">
    <location>
        <begin position="481"/>
        <end position="531"/>
    </location>
</feature>
<evidence type="ECO:0000256" key="1">
    <source>
        <dbReference type="ARBA" id="ARBA00000885"/>
    </source>
</evidence>
<dbReference type="CDD" id="cd00078">
    <property type="entry name" value="HECTc"/>
    <property type="match status" value="1"/>
</dbReference>
<keyword evidence="4" id="KW-0808">Transferase</keyword>
<evidence type="ECO:0000256" key="7">
    <source>
        <dbReference type="SAM" id="MobiDB-lite"/>
    </source>
</evidence>
<dbReference type="GO" id="GO:0043161">
    <property type="term" value="P:proteasome-mediated ubiquitin-dependent protein catabolic process"/>
    <property type="evidence" value="ECO:0007669"/>
    <property type="project" value="TreeGrafter"/>
</dbReference>
<dbReference type="SUPFAM" id="SSF48371">
    <property type="entry name" value="ARM repeat"/>
    <property type="match status" value="1"/>
</dbReference>
<dbReference type="InterPro" id="IPR045322">
    <property type="entry name" value="HECTD1/TRIP12-like"/>
</dbReference>
<dbReference type="EC" id="2.3.2.26" evidence="3"/>
<dbReference type="GO" id="GO:0000209">
    <property type="term" value="P:protein polyubiquitination"/>
    <property type="evidence" value="ECO:0007669"/>
    <property type="project" value="TreeGrafter"/>
</dbReference>
<name>A0A642UNH4_DIURU</name>
<dbReference type="Proteomes" id="UP000449547">
    <property type="component" value="Unassembled WGS sequence"/>
</dbReference>
<dbReference type="RefSeq" id="XP_034012397.1">
    <property type="nucleotide sequence ID" value="XM_034155564.1"/>
</dbReference>
<sequence>MDSGSDSGDEDAGLHRLQELMGQSGAGDDEEGHRAEFLRALGALGGPHLVEVMSRLGQSSMASGGGDSEINSLVQNLVRKEDPYVVLESLNVLSERLLMMNGITAERVIPASQLAQALVEIFEDPNLQDDLELQLIACRCLYNFLEVNQDFIHDALANHAVRALCAKLATVEYIDLTEQALQTLEMMSRDNLSHFSILSFGGLQCLSYLDFLTIHAQRKCIAIVANACTNVSTTQFDKIKEAIDNIATCVTHPDPQVVSSAWQAISRIVVSYRNHPRMLQELMAPLLPQMIEVMATNALVLKSVIICANSVELSRELLQNNVGQGISATASFLDLIAKLLPVQRHSVLASKPLKVDPDREDLCREIGPAYHRFVEQVWPHLLETFGSTDADIRKCGLVCILRILGFGGWRIPDVSGLVKLVSSVKGENLLRLGALEIARQLMETYPESVDMFDRQGFFSDLPSVSANDIAASDTLANMAVDEDENDDDGDDENINAEDDDNDDDDDDNDDDDDEDNDESMGEGESSDDEGNEEPRTSRFGFPRWSPISLRRPTSVQNHLEQDPELSLVPLPQDQLMLRLRKVTGELKRFVPERNLDKFNAIRVGLARGEWQDLSTVSSYELIGLVDLILPLEVPEEVDLAPLVTKLHESLDRVEPFEIISASHDLAKQIKIKLVSKEAQMILSVHAIATFNTVESYLMRLGFKGVEFTINDETVPKDMTIFGAIYRSLQTKEDEIIEPSRVWTLHEVKFATESTEKAVASTVVETELAPPENQDERVSTVNPEGVSGTQPSPPSSPNASPSRALGAEFSEISVGEPTLGVLRLLQKLYDLKRLPSESFVSSKLTKKMNRQLEEPLVVASTLPGWIVYLTKYFPFLFPMGTRLFFLQSTSFGYSRLIHHWQLRTQDDGDSGAQKLGRPTRQKVRISRKTMFGSAIKVLEHYGSSPGILEIEYFDEEGSGLGPTLEFYSSVSHEFSKVSTMWRANSQLLFPSPEATEKNLFLFYTLGKFVGRALLDSRLVDMNFNPGFLQMLWGSTTLSVVDPELAQSLHRLLDASAKELAEMDLQFTLPGYDSIELVKGGARTLVTTKNVHKYVELVTEKTLDVRQQVNRFKEGFSLVFPIDSMAIFTPPELCELLGQADEDWSSATLIEAIHANHGYTRDSRAITRLVQVLAELSLKERRAFLQFMTGSPKLPIGGFKALRPELTVVRKLPESGTADDYLPSVMTCANYLKLPDYSSVEVMRSKLLQAINDGAGVFLLS</sequence>
<evidence type="ECO:0000313" key="9">
    <source>
        <dbReference type="EMBL" id="KAA8902412.1"/>
    </source>
</evidence>
<comment type="caution">
    <text evidence="9">The sequence shown here is derived from an EMBL/GenBank/DDBJ whole genome shotgun (WGS) entry which is preliminary data.</text>
</comment>
<dbReference type="SUPFAM" id="SSF56204">
    <property type="entry name" value="Hect, E3 ligase catalytic domain"/>
    <property type="match status" value="1"/>
</dbReference>
<evidence type="ECO:0000256" key="5">
    <source>
        <dbReference type="ARBA" id="ARBA00022786"/>
    </source>
</evidence>
<dbReference type="InterPro" id="IPR035983">
    <property type="entry name" value="Hect_E3_ubiquitin_ligase"/>
</dbReference>
<dbReference type="EMBL" id="SWFT01000090">
    <property type="protein sequence ID" value="KAA8902412.1"/>
    <property type="molecule type" value="Genomic_DNA"/>
</dbReference>
<dbReference type="SMART" id="SM00119">
    <property type="entry name" value="HECTc"/>
    <property type="match status" value="1"/>
</dbReference>
<feature type="region of interest" description="Disordered" evidence="7">
    <location>
        <begin position="481"/>
        <end position="545"/>
    </location>
</feature>